<reference evidence="9" key="2">
    <citation type="submission" date="2023-06" db="EMBL/GenBank/DDBJ databases">
        <authorList>
            <consortium name="Lawrence Berkeley National Laboratory"/>
            <person name="Haridas S."/>
            <person name="Hensen N."/>
            <person name="Bonometti L."/>
            <person name="Westerberg I."/>
            <person name="Brannstrom I.O."/>
            <person name="Guillou S."/>
            <person name="Cros-Aarteil S."/>
            <person name="Calhoun S."/>
            <person name="Kuo A."/>
            <person name="Mondo S."/>
            <person name="Pangilinan J."/>
            <person name="Riley R."/>
            <person name="Labutti K."/>
            <person name="Andreopoulos B."/>
            <person name="Lipzen A."/>
            <person name="Chen C."/>
            <person name="Yanf M."/>
            <person name="Daum C."/>
            <person name="Ng V."/>
            <person name="Clum A."/>
            <person name="Steindorff A."/>
            <person name="Ohm R."/>
            <person name="Martin F."/>
            <person name="Silar P."/>
            <person name="Natvig D."/>
            <person name="Lalanne C."/>
            <person name="Gautier V."/>
            <person name="Ament-Velasquez S.L."/>
            <person name="Kruys A."/>
            <person name="Hutchinson M.I."/>
            <person name="Powell A.J."/>
            <person name="Barry K."/>
            <person name="Miller A.N."/>
            <person name="Grigoriev I.V."/>
            <person name="Debuchy R."/>
            <person name="Gladieux P."/>
            <person name="Thoren M.H."/>
            <person name="Johannesson H."/>
        </authorList>
    </citation>
    <scope>NUCLEOTIDE SEQUENCE</scope>
    <source>
        <strain evidence="9">CBS 118394</strain>
    </source>
</reference>
<organism evidence="9 10">
    <name type="scientific">Apodospora peruviana</name>
    <dbReference type="NCBI Taxonomy" id="516989"/>
    <lineage>
        <taxon>Eukaryota</taxon>
        <taxon>Fungi</taxon>
        <taxon>Dikarya</taxon>
        <taxon>Ascomycota</taxon>
        <taxon>Pezizomycotina</taxon>
        <taxon>Sordariomycetes</taxon>
        <taxon>Sordariomycetidae</taxon>
        <taxon>Sordariales</taxon>
        <taxon>Lasiosphaeriaceae</taxon>
        <taxon>Apodospora</taxon>
    </lineage>
</organism>
<feature type="transmembrane region" description="Helical" evidence="7">
    <location>
        <begin position="110"/>
        <end position="131"/>
    </location>
</feature>
<accession>A0AAE0I106</accession>
<feature type="region of interest" description="Disordered" evidence="6">
    <location>
        <begin position="1"/>
        <end position="97"/>
    </location>
</feature>
<dbReference type="PANTHER" id="PTHR23502:SF68">
    <property type="entry name" value="MULTIDRUG TRANSPORTER, PUTATIVE (AFU_ORTHOLOGUE AFUA_3G01120)-RELATED"/>
    <property type="match status" value="1"/>
</dbReference>
<name>A0AAE0I106_9PEZI</name>
<feature type="transmembrane region" description="Helical" evidence="7">
    <location>
        <begin position="178"/>
        <end position="198"/>
    </location>
</feature>
<sequence length="550" mass="59659">MADPLTTSAAAQPVAAPQDSTTLSTQSEKKMDMPRSRTPSNADSNLDGATISGPHESDLERGAMGSVMGNEKGTFTKDDEQPEQLDPNVVAWDGPDDPTNPMNWSMKKKWLNIAVLSILTLITPLGSSMFAPAIPKIMAEFHETSSTTATFILSIYILGFAFGPLIIAPMSEIFGRSLLYNLGNIFFTIFTVATALSTNIGMMMAFRFLMGFAGAVPITIGSGSISDLMPVEMRGRAMAAWALGPLLGPCIGPIAGGYLGRAAGWRWVFWLIAILAGVITIFTFFTLKETYAPLILERKTKRLRKETGNQELHSIYHDGIENPIEKIKSSITRPMVILFTYPIVFLMALYVAITYGILYLLFTTFSFVYAQKYGFGEGESGLTFLPAGLGMMIGIVVFGALSDKVVAKRNAAGEEHKPEIRILPSFTLPAGIALPVGLFLYGWTTEKGVHWIVPMIGVVIFAAGLMGIMMCVQNYLLDAYPRYAASVTAALAVLRSLAGALLPLGGLEMYNALGLGWGNSLLGFISLALIPIPFLFYLYGERIRSRSAKK</sequence>
<dbReference type="InterPro" id="IPR036259">
    <property type="entry name" value="MFS_trans_sf"/>
</dbReference>
<feature type="transmembrane region" description="Helical" evidence="7">
    <location>
        <begin position="483"/>
        <end position="501"/>
    </location>
</feature>
<keyword evidence="4 7" id="KW-1133">Transmembrane helix</keyword>
<evidence type="ECO:0000256" key="3">
    <source>
        <dbReference type="ARBA" id="ARBA00022692"/>
    </source>
</evidence>
<feature type="transmembrane region" description="Helical" evidence="7">
    <location>
        <begin position="449"/>
        <end position="471"/>
    </location>
</feature>
<evidence type="ECO:0000256" key="7">
    <source>
        <dbReference type="SAM" id="Phobius"/>
    </source>
</evidence>
<proteinExistence type="inferred from homology"/>
<keyword evidence="5 7" id="KW-0472">Membrane</keyword>
<feature type="domain" description="Major facilitator superfamily (MFS) profile" evidence="8">
    <location>
        <begin position="112"/>
        <end position="543"/>
    </location>
</feature>
<dbReference type="PANTHER" id="PTHR23502">
    <property type="entry name" value="MAJOR FACILITATOR SUPERFAMILY"/>
    <property type="match status" value="1"/>
</dbReference>
<dbReference type="GO" id="GO:0016020">
    <property type="term" value="C:membrane"/>
    <property type="evidence" value="ECO:0007669"/>
    <property type="project" value="UniProtKB-SubCell"/>
</dbReference>
<dbReference type="EMBL" id="JAUEDM010000005">
    <property type="protein sequence ID" value="KAK3316618.1"/>
    <property type="molecule type" value="Genomic_DNA"/>
</dbReference>
<feature type="transmembrane region" description="Helical" evidence="7">
    <location>
        <begin position="267"/>
        <end position="287"/>
    </location>
</feature>
<feature type="transmembrane region" description="Helical" evidence="7">
    <location>
        <begin position="336"/>
        <end position="362"/>
    </location>
</feature>
<evidence type="ECO:0000256" key="6">
    <source>
        <dbReference type="SAM" id="MobiDB-lite"/>
    </source>
</evidence>
<comment type="caution">
    <text evidence="9">The sequence shown here is derived from an EMBL/GenBank/DDBJ whole genome shotgun (WGS) entry which is preliminary data.</text>
</comment>
<protein>
    <submittedName>
        <fullName evidence="9">General substrate transporter</fullName>
    </submittedName>
</protein>
<dbReference type="PROSITE" id="PS50850">
    <property type="entry name" value="MFS"/>
    <property type="match status" value="1"/>
</dbReference>
<feature type="compositionally biased region" description="Polar residues" evidence="6">
    <location>
        <begin position="1"/>
        <end position="10"/>
    </location>
</feature>
<gene>
    <name evidence="9" type="ORF">B0H66DRAFT_299687</name>
</gene>
<feature type="transmembrane region" description="Helical" evidence="7">
    <location>
        <begin position="382"/>
        <end position="401"/>
    </location>
</feature>
<comment type="similarity">
    <text evidence="2">Belongs to the major facilitator superfamily.</text>
</comment>
<evidence type="ECO:0000313" key="10">
    <source>
        <dbReference type="Proteomes" id="UP001283341"/>
    </source>
</evidence>
<feature type="transmembrane region" description="Helical" evidence="7">
    <location>
        <begin position="422"/>
        <end position="443"/>
    </location>
</feature>
<dbReference type="Pfam" id="PF07690">
    <property type="entry name" value="MFS_1"/>
    <property type="match status" value="1"/>
</dbReference>
<evidence type="ECO:0000259" key="8">
    <source>
        <dbReference type="PROSITE" id="PS50850"/>
    </source>
</evidence>
<feature type="transmembrane region" description="Helical" evidence="7">
    <location>
        <begin position="521"/>
        <end position="540"/>
    </location>
</feature>
<keyword evidence="10" id="KW-1185">Reference proteome</keyword>
<evidence type="ECO:0000256" key="1">
    <source>
        <dbReference type="ARBA" id="ARBA00004141"/>
    </source>
</evidence>
<dbReference type="InterPro" id="IPR011701">
    <property type="entry name" value="MFS"/>
</dbReference>
<evidence type="ECO:0000313" key="9">
    <source>
        <dbReference type="EMBL" id="KAK3316618.1"/>
    </source>
</evidence>
<feature type="transmembrane region" description="Helical" evidence="7">
    <location>
        <begin position="151"/>
        <end position="171"/>
    </location>
</feature>
<dbReference type="GO" id="GO:0022857">
    <property type="term" value="F:transmembrane transporter activity"/>
    <property type="evidence" value="ECO:0007669"/>
    <property type="project" value="InterPro"/>
</dbReference>
<feature type="transmembrane region" description="Helical" evidence="7">
    <location>
        <begin position="204"/>
        <end position="225"/>
    </location>
</feature>
<evidence type="ECO:0000256" key="2">
    <source>
        <dbReference type="ARBA" id="ARBA00008335"/>
    </source>
</evidence>
<reference evidence="9" key="1">
    <citation type="journal article" date="2023" name="Mol. Phylogenet. Evol.">
        <title>Genome-scale phylogeny and comparative genomics of the fungal order Sordariales.</title>
        <authorList>
            <person name="Hensen N."/>
            <person name="Bonometti L."/>
            <person name="Westerberg I."/>
            <person name="Brannstrom I.O."/>
            <person name="Guillou S."/>
            <person name="Cros-Aarteil S."/>
            <person name="Calhoun S."/>
            <person name="Haridas S."/>
            <person name="Kuo A."/>
            <person name="Mondo S."/>
            <person name="Pangilinan J."/>
            <person name="Riley R."/>
            <person name="LaButti K."/>
            <person name="Andreopoulos B."/>
            <person name="Lipzen A."/>
            <person name="Chen C."/>
            <person name="Yan M."/>
            <person name="Daum C."/>
            <person name="Ng V."/>
            <person name="Clum A."/>
            <person name="Steindorff A."/>
            <person name="Ohm R.A."/>
            <person name="Martin F."/>
            <person name="Silar P."/>
            <person name="Natvig D.O."/>
            <person name="Lalanne C."/>
            <person name="Gautier V."/>
            <person name="Ament-Velasquez S.L."/>
            <person name="Kruys A."/>
            <person name="Hutchinson M.I."/>
            <person name="Powell A.J."/>
            <person name="Barry K."/>
            <person name="Miller A.N."/>
            <person name="Grigoriev I.V."/>
            <person name="Debuchy R."/>
            <person name="Gladieux P."/>
            <person name="Hiltunen Thoren M."/>
            <person name="Johannesson H."/>
        </authorList>
    </citation>
    <scope>NUCLEOTIDE SEQUENCE</scope>
    <source>
        <strain evidence="9">CBS 118394</strain>
    </source>
</reference>
<feature type="transmembrane region" description="Helical" evidence="7">
    <location>
        <begin position="237"/>
        <end position="255"/>
    </location>
</feature>
<dbReference type="InterPro" id="IPR020846">
    <property type="entry name" value="MFS_dom"/>
</dbReference>
<dbReference type="CDD" id="cd17323">
    <property type="entry name" value="MFS_Tpo1_MDR_like"/>
    <property type="match status" value="1"/>
</dbReference>
<dbReference type="AlphaFoldDB" id="A0AAE0I106"/>
<evidence type="ECO:0000256" key="4">
    <source>
        <dbReference type="ARBA" id="ARBA00022989"/>
    </source>
</evidence>
<dbReference type="FunFam" id="1.20.1250.20:FF:000011">
    <property type="entry name" value="MFS multidrug transporter, putative"/>
    <property type="match status" value="1"/>
</dbReference>
<dbReference type="SUPFAM" id="SSF103473">
    <property type="entry name" value="MFS general substrate transporter"/>
    <property type="match status" value="1"/>
</dbReference>
<dbReference type="Gene3D" id="1.20.1250.20">
    <property type="entry name" value="MFS general substrate transporter like domains"/>
    <property type="match status" value="1"/>
</dbReference>
<evidence type="ECO:0000256" key="5">
    <source>
        <dbReference type="ARBA" id="ARBA00023136"/>
    </source>
</evidence>
<dbReference type="Proteomes" id="UP001283341">
    <property type="component" value="Unassembled WGS sequence"/>
</dbReference>
<keyword evidence="3 7" id="KW-0812">Transmembrane</keyword>
<comment type="subcellular location">
    <subcellularLocation>
        <location evidence="1">Membrane</location>
        <topology evidence="1">Multi-pass membrane protein</topology>
    </subcellularLocation>
</comment>